<dbReference type="Pfam" id="PF00127">
    <property type="entry name" value="Copper-bind"/>
    <property type="match status" value="1"/>
</dbReference>
<organism evidence="7 8">
    <name type="scientific">Zhouia spongiae</name>
    <dbReference type="NCBI Taxonomy" id="2202721"/>
    <lineage>
        <taxon>Bacteria</taxon>
        <taxon>Pseudomonadati</taxon>
        <taxon>Bacteroidota</taxon>
        <taxon>Flavobacteriia</taxon>
        <taxon>Flavobacteriales</taxon>
        <taxon>Flavobacteriaceae</taxon>
        <taxon>Zhouia</taxon>
    </lineage>
</organism>
<name>A0ABY3YPP4_9FLAO</name>
<evidence type="ECO:0000256" key="2">
    <source>
        <dbReference type="ARBA" id="ARBA00022723"/>
    </source>
</evidence>
<dbReference type="EMBL" id="CP094326">
    <property type="protein sequence ID" value="UNY99471.1"/>
    <property type="molecule type" value="Genomic_DNA"/>
</dbReference>
<reference evidence="7 8" key="1">
    <citation type="journal article" date="2018" name="Int. J. Syst. Evol. Microbiol.">
        <title>Zhouia spongiae sp. nov., isolated from a marine sponge.</title>
        <authorList>
            <person name="Zhuang L."/>
            <person name="Lin B."/>
            <person name="Qin F."/>
            <person name="Luo L."/>
        </authorList>
    </citation>
    <scope>NUCLEOTIDE SEQUENCE [LARGE SCALE GENOMIC DNA]</scope>
    <source>
        <strain evidence="7 8">HN-Y44</strain>
    </source>
</reference>
<feature type="domain" description="Blue (type 1) copper" evidence="6">
    <location>
        <begin position="58"/>
        <end position="174"/>
    </location>
</feature>
<dbReference type="PANTHER" id="PTHR38439">
    <property type="entry name" value="AURACYANIN-B"/>
    <property type="match status" value="1"/>
</dbReference>
<evidence type="ECO:0000259" key="6">
    <source>
        <dbReference type="Pfam" id="PF00127"/>
    </source>
</evidence>
<dbReference type="InterPro" id="IPR008972">
    <property type="entry name" value="Cupredoxin"/>
</dbReference>
<dbReference type="InterPro" id="IPR050845">
    <property type="entry name" value="Cu-binding_ET"/>
</dbReference>
<dbReference type="RefSeq" id="WP_242937844.1">
    <property type="nucleotide sequence ID" value="NZ_CP094326.1"/>
</dbReference>
<keyword evidence="2" id="KW-0479">Metal-binding</keyword>
<keyword evidence="3" id="KW-0249">Electron transport</keyword>
<sequence>MKLFNKALTLVFTAALISCGGKEEKKKDGFQYDERSKDTETATQPKKEDGVSEVIITGDDLMKFNLKEIKVKAGDKVRLTLKHIGKLDKNVMGHNFVLLAQDADLIDFATKAATAKKTDFIPEGSENDVIAHTKIIGGGETDVIEFEAPEKGTYQFLCSFPGHYAMMQGKFIVE</sequence>
<dbReference type="PANTHER" id="PTHR38439:SF2">
    <property type="entry name" value="OUTER MEMBRANE PROTEIN H.8"/>
    <property type="match status" value="1"/>
</dbReference>
<accession>A0ABY3YPP4</accession>
<dbReference type="InterPro" id="IPR028871">
    <property type="entry name" value="BlueCu_1_BS"/>
</dbReference>
<gene>
    <name evidence="7" type="primary">azu</name>
    <name evidence="7" type="ORF">MQE36_03795</name>
</gene>
<keyword evidence="4" id="KW-0186">Copper</keyword>
<keyword evidence="1" id="KW-0813">Transport</keyword>
<protein>
    <submittedName>
        <fullName evidence="7">Azurin</fullName>
    </submittedName>
</protein>
<keyword evidence="8" id="KW-1185">Reference proteome</keyword>
<dbReference type="NCBIfam" id="TIGR02695">
    <property type="entry name" value="azurin"/>
    <property type="match status" value="1"/>
</dbReference>
<proteinExistence type="predicted"/>
<dbReference type="PROSITE" id="PS51257">
    <property type="entry name" value="PROKAR_LIPOPROTEIN"/>
    <property type="match status" value="1"/>
</dbReference>
<dbReference type="SUPFAM" id="SSF49503">
    <property type="entry name" value="Cupredoxins"/>
    <property type="match status" value="1"/>
</dbReference>
<evidence type="ECO:0000313" key="8">
    <source>
        <dbReference type="Proteomes" id="UP000829476"/>
    </source>
</evidence>
<evidence type="ECO:0000256" key="4">
    <source>
        <dbReference type="ARBA" id="ARBA00023008"/>
    </source>
</evidence>
<dbReference type="InterPro" id="IPR000923">
    <property type="entry name" value="BlueCu_1"/>
</dbReference>
<evidence type="ECO:0000256" key="1">
    <source>
        <dbReference type="ARBA" id="ARBA00022448"/>
    </source>
</evidence>
<dbReference type="PROSITE" id="PS00196">
    <property type="entry name" value="COPPER_BLUE"/>
    <property type="match status" value="1"/>
</dbReference>
<dbReference type="InterPro" id="IPR014068">
    <property type="entry name" value="Azurin"/>
</dbReference>
<evidence type="ECO:0000256" key="3">
    <source>
        <dbReference type="ARBA" id="ARBA00022982"/>
    </source>
</evidence>
<dbReference type="CDD" id="cd13922">
    <property type="entry name" value="Azurin"/>
    <property type="match status" value="1"/>
</dbReference>
<dbReference type="Gene3D" id="2.60.40.420">
    <property type="entry name" value="Cupredoxins - blue copper proteins"/>
    <property type="match status" value="1"/>
</dbReference>
<evidence type="ECO:0000256" key="5">
    <source>
        <dbReference type="SAM" id="MobiDB-lite"/>
    </source>
</evidence>
<feature type="region of interest" description="Disordered" evidence="5">
    <location>
        <begin position="28"/>
        <end position="49"/>
    </location>
</feature>
<evidence type="ECO:0000313" key="7">
    <source>
        <dbReference type="EMBL" id="UNY99471.1"/>
    </source>
</evidence>
<dbReference type="Proteomes" id="UP000829476">
    <property type="component" value="Chromosome"/>
</dbReference>